<dbReference type="Proteomes" id="UP001217089">
    <property type="component" value="Unassembled WGS sequence"/>
</dbReference>
<accession>A0ABQ9EHY5</accession>
<organism evidence="1 2">
    <name type="scientific">Tegillarca granosa</name>
    <name type="common">Malaysian cockle</name>
    <name type="synonym">Anadara granosa</name>
    <dbReference type="NCBI Taxonomy" id="220873"/>
    <lineage>
        <taxon>Eukaryota</taxon>
        <taxon>Metazoa</taxon>
        <taxon>Spiralia</taxon>
        <taxon>Lophotrochozoa</taxon>
        <taxon>Mollusca</taxon>
        <taxon>Bivalvia</taxon>
        <taxon>Autobranchia</taxon>
        <taxon>Pteriomorphia</taxon>
        <taxon>Arcoida</taxon>
        <taxon>Arcoidea</taxon>
        <taxon>Arcidae</taxon>
        <taxon>Tegillarca</taxon>
    </lineage>
</organism>
<evidence type="ECO:0000313" key="1">
    <source>
        <dbReference type="EMBL" id="KAJ8304884.1"/>
    </source>
</evidence>
<name>A0ABQ9EHY5_TEGGR</name>
<dbReference type="EMBL" id="JARBDR010000903">
    <property type="protein sequence ID" value="KAJ8304884.1"/>
    <property type="molecule type" value="Genomic_DNA"/>
</dbReference>
<evidence type="ECO:0000313" key="2">
    <source>
        <dbReference type="Proteomes" id="UP001217089"/>
    </source>
</evidence>
<sequence>MQTVLQYVPYVRGRFFYVFECQHDLMYCETVYRKNHRRQLLIDELTNETTRKRLIKCFVTINIRMGNPPQEILALYANPKHSAEIKNAEIQTTKINIAGSIWLLKSPTNPVNAASHLIDGTVAWCPVPKKKRLDITCLDNSLFAVIISKKKNTESTARNRLGDKPSPNNKLNNFKSGSLVSNFKMIITMAIINVPAEIYTITALKLSPIKKL</sequence>
<protein>
    <submittedName>
        <fullName evidence="1">Uncharacterized protein</fullName>
    </submittedName>
</protein>
<comment type="caution">
    <text evidence="1">The sequence shown here is derived from an EMBL/GenBank/DDBJ whole genome shotgun (WGS) entry which is preliminary data.</text>
</comment>
<reference evidence="1 2" key="1">
    <citation type="submission" date="2022-12" db="EMBL/GenBank/DDBJ databases">
        <title>Chromosome-level genome of Tegillarca granosa.</title>
        <authorList>
            <person name="Kim J."/>
        </authorList>
    </citation>
    <scope>NUCLEOTIDE SEQUENCE [LARGE SCALE GENOMIC DNA]</scope>
    <source>
        <strain evidence="1">Teg-2019</strain>
        <tissue evidence="1">Adductor muscle</tissue>
    </source>
</reference>
<gene>
    <name evidence="1" type="ORF">KUTeg_018467</name>
</gene>
<proteinExistence type="predicted"/>
<keyword evidence="2" id="KW-1185">Reference proteome</keyword>